<accession>A0A5P9JXK5</accession>
<dbReference type="Gene3D" id="2.160.10.10">
    <property type="entry name" value="Hexapeptide repeat proteins"/>
    <property type="match status" value="1"/>
</dbReference>
<gene>
    <name evidence="11" type="primary">cysE</name>
    <name evidence="11" type="ORF">GDR74_11830</name>
</gene>
<dbReference type="PROSITE" id="PS00101">
    <property type="entry name" value="HEXAPEP_TRANSFERASES"/>
    <property type="match status" value="1"/>
</dbReference>
<comment type="catalytic activity">
    <reaction evidence="9">
        <text>L-serine + acetyl-CoA = O-acetyl-L-serine + CoA</text>
        <dbReference type="Rhea" id="RHEA:24560"/>
        <dbReference type="ChEBI" id="CHEBI:33384"/>
        <dbReference type="ChEBI" id="CHEBI:57287"/>
        <dbReference type="ChEBI" id="CHEBI:57288"/>
        <dbReference type="ChEBI" id="CHEBI:58340"/>
        <dbReference type="EC" id="2.3.1.30"/>
    </reaction>
</comment>
<dbReference type="InterPro" id="IPR045304">
    <property type="entry name" value="LbH_SAT"/>
</dbReference>
<organism evidence="11 12">
    <name type="scientific">Microvirga thermotolerans</name>
    <dbReference type="NCBI Taxonomy" id="2651334"/>
    <lineage>
        <taxon>Bacteria</taxon>
        <taxon>Pseudomonadati</taxon>
        <taxon>Pseudomonadota</taxon>
        <taxon>Alphaproteobacteria</taxon>
        <taxon>Hyphomicrobiales</taxon>
        <taxon>Methylobacteriaceae</taxon>
        <taxon>Microvirga</taxon>
    </lineage>
</organism>
<dbReference type="Proteomes" id="UP000325614">
    <property type="component" value="Chromosome"/>
</dbReference>
<dbReference type="InterPro" id="IPR042122">
    <property type="entry name" value="Ser_AcTrfase_N_sf"/>
</dbReference>
<evidence type="ECO:0000256" key="9">
    <source>
        <dbReference type="ARBA" id="ARBA00049486"/>
    </source>
</evidence>
<evidence type="ECO:0000256" key="8">
    <source>
        <dbReference type="ARBA" id="ARBA00023315"/>
    </source>
</evidence>
<proteinExistence type="inferred from homology"/>
<reference evidence="11 12" key="1">
    <citation type="submission" date="2019-10" db="EMBL/GenBank/DDBJ databases">
        <title>Isolation, Identification of Microvirga thermotolerans HR1, a novel thermophilic bacterium and Comparative Genomics of the genus Microvirga.</title>
        <authorList>
            <person name="Li J."/>
            <person name="Zhang W."/>
            <person name="Lin M."/>
            <person name="Wang J."/>
        </authorList>
    </citation>
    <scope>NUCLEOTIDE SEQUENCE [LARGE SCALE GENOMIC DNA]</scope>
    <source>
        <strain evidence="11 12">HR1</strain>
    </source>
</reference>
<evidence type="ECO:0000256" key="2">
    <source>
        <dbReference type="ARBA" id="ARBA00007274"/>
    </source>
</evidence>
<dbReference type="SMART" id="SM00971">
    <property type="entry name" value="SATase_N"/>
    <property type="match status" value="1"/>
</dbReference>
<name>A0A5P9JXK5_9HYPH</name>
<dbReference type="NCBIfam" id="NF041874">
    <property type="entry name" value="EPS_EpsC"/>
    <property type="match status" value="1"/>
</dbReference>
<keyword evidence="6 11" id="KW-0808">Transferase</keyword>
<dbReference type="GO" id="GO:0006535">
    <property type="term" value="P:cysteine biosynthetic process from serine"/>
    <property type="evidence" value="ECO:0007669"/>
    <property type="project" value="InterPro"/>
</dbReference>
<dbReference type="InterPro" id="IPR053376">
    <property type="entry name" value="Serine_acetyltransferase"/>
</dbReference>
<dbReference type="InterPro" id="IPR018357">
    <property type="entry name" value="Hexapep_transf_CS"/>
</dbReference>
<dbReference type="InterPro" id="IPR001451">
    <property type="entry name" value="Hexapep"/>
</dbReference>
<evidence type="ECO:0000256" key="1">
    <source>
        <dbReference type="ARBA" id="ARBA00004876"/>
    </source>
</evidence>
<dbReference type="EC" id="2.3.1.30" evidence="3"/>
<dbReference type="Pfam" id="PF06426">
    <property type="entry name" value="SATase_N"/>
    <property type="match status" value="1"/>
</dbReference>
<dbReference type="GO" id="GO:0005737">
    <property type="term" value="C:cytoplasm"/>
    <property type="evidence" value="ECO:0007669"/>
    <property type="project" value="InterPro"/>
</dbReference>
<evidence type="ECO:0000259" key="10">
    <source>
        <dbReference type="SMART" id="SM00971"/>
    </source>
</evidence>
<protein>
    <recommendedName>
        <fullName evidence="4">Serine acetyltransferase</fullName>
        <ecNumber evidence="3">2.3.1.30</ecNumber>
    </recommendedName>
</protein>
<evidence type="ECO:0000256" key="6">
    <source>
        <dbReference type="ARBA" id="ARBA00022679"/>
    </source>
</evidence>
<evidence type="ECO:0000256" key="7">
    <source>
        <dbReference type="ARBA" id="ARBA00022737"/>
    </source>
</evidence>
<comment type="pathway">
    <text evidence="1">Amino-acid biosynthesis; L-cysteine biosynthesis; L-cysteine from L-serine: step 1/2.</text>
</comment>
<dbReference type="RefSeq" id="WP_152586498.1">
    <property type="nucleotide sequence ID" value="NZ_CP045423.1"/>
</dbReference>
<dbReference type="EMBL" id="CP045423">
    <property type="protein sequence ID" value="QFU16861.1"/>
    <property type="molecule type" value="Genomic_DNA"/>
</dbReference>
<keyword evidence="5" id="KW-0028">Amino-acid biosynthesis</keyword>
<keyword evidence="12" id="KW-1185">Reference proteome</keyword>
<evidence type="ECO:0000256" key="5">
    <source>
        <dbReference type="ARBA" id="ARBA00022605"/>
    </source>
</evidence>
<evidence type="ECO:0000313" key="12">
    <source>
        <dbReference type="Proteomes" id="UP000325614"/>
    </source>
</evidence>
<keyword evidence="7" id="KW-0677">Repeat</keyword>
<dbReference type="InterPro" id="IPR005881">
    <property type="entry name" value="Ser_O-AcTrfase"/>
</dbReference>
<dbReference type="GO" id="GO:0009001">
    <property type="term" value="F:serine O-acetyltransferase activity"/>
    <property type="evidence" value="ECO:0007669"/>
    <property type="project" value="UniProtKB-EC"/>
</dbReference>
<feature type="domain" description="Serine acetyltransferase N-terminal" evidence="10">
    <location>
        <begin position="21"/>
        <end position="125"/>
    </location>
</feature>
<evidence type="ECO:0000256" key="4">
    <source>
        <dbReference type="ARBA" id="ARBA00018522"/>
    </source>
</evidence>
<dbReference type="InterPro" id="IPR010493">
    <property type="entry name" value="Ser_AcTrfase_N"/>
</dbReference>
<dbReference type="UniPathway" id="UPA00136">
    <property type="reaction ID" value="UER00199"/>
</dbReference>
<dbReference type="CDD" id="cd03354">
    <property type="entry name" value="LbH_SAT"/>
    <property type="match status" value="1"/>
</dbReference>
<dbReference type="AlphaFoldDB" id="A0A5P9JXK5"/>
<dbReference type="KEGG" id="mico:GDR74_11830"/>
<sequence length="278" mass="29812">MTQPRMKPAAPDRVAGTVDPLWDRLRQEAEAVVRDEPALGAIALASVLQQPSLEAAVVHRVSTRLGHPALGADIIEQTFHEALGDDPRIGKAFRADIRAVLDRDPATTRVIEPVLYFKGFHAIQVHRLAHWLWQRGRQDFALYLQSRSSEVFQTDIHPAARIGQGIFLDHATGLVVGSTAVIEDDVSMLQNVTLGGTGKERGDRHPKIRHGVLIGAGAKILGNIEVGHCARVAAGSVVLKPVPHNATVAGVPAKVVGSAGCPEPARSMDHCLSEEGEA</sequence>
<evidence type="ECO:0000256" key="3">
    <source>
        <dbReference type="ARBA" id="ARBA00013266"/>
    </source>
</evidence>
<evidence type="ECO:0000313" key="11">
    <source>
        <dbReference type="EMBL" id="QFU16861.1"/>
    </source>
</evidence>
<keyword evidence="8 11" id="KW-0012">Acyltransferase</keyword>
<dbReference type="Pfam" id="PF00132">
    <property type="entry name" value="Hexapep"/>
    <property type="match status" value="1"/>
</dbReference>
<dbReference type="PANTHER" id="PTHR42811">
    <property type="entry name" value="SERINE ACETYLTRANSFERASE"/>
    <property type="match status" value="1"/>
</dbReference>
<dbReference type="NCBIfam" id="TIGR01172">
    <property type="entry name" value="cysE"/>
    <property type="match status" value="1"/>
</dbReference>
<dbReference type="SUPFAM" id="SSF51161">
    <property type="entry name" value="Trimeric LpxA-like enzymes"/>
    <property type="match status" value="1"/>
</dbReference>
<dbReference type="Gene3D" id="1.10.3130.10">
    <property type="entry name" value="serine acetyltransferase, domain 1"/>
    <property type="match status" value="1"/>
</dbReference>
<dbReference type="FunFam" id="2.160.10.10:FF:000002">
    <property type="entry name" value="Serine acetyltransferase"/>
    <property type="match status" value="1"/>
</dbReference>
<dbReference type="InterPro" id="IPR011004">
    <property type="entry name" value="Trimer_LpxA-like_sf"/>
</dbReference>
<comment type="similarity">
    <text evidence="2">Belongs to the transferase hexapeptide repeat family.</text>
</comment>